<keyword evidence="2" id="KW-0808">Transferase</keyword>
<name>A0A1M5HYE2_9BACT</name>
<dbReference type="Proteomes" id="UP000184076">
    <property type="component" value="Unassembled WGS sequence"/>
</dbReference>
<accession>A0A1M5HYE2</accession>
<dbReference type="EMBL" id="FQVB01000049">
    <property type="protein sequence ID" value="SHG20907.1"/>
    <property type="molecule type" value="Genomic_DNA"/>
</dbReference>
<dbReference type="Gene3D" id="3.90.550.10">
    <property type="entry name" value="Spore Coat Polysaccharide Biosynthesis Protein SpsA, Chain A"/>
    <property type="match status" value="1"/>
</dbReference>
<dbReference type="PANTHER" id="PTHR43685:SF3">
    <property type="entry name" value="SLR2126 PROTEIN"/>
    <property type="match status" value="1"/>
</dbReference>
<keyword evidence="3" id="KW-1185">Reference proteome</keyword>
<organism evidence="2 3">
    <name type="scientific">Desulfacinum infernum DSM 9756</name>
    <dbReference type="NCBI Taxonomy" id="1121391"/>
    <lineage>
        <taxon>Bacteria</taxon>
        <taxon>Pseudomonadati</taxon>
        <taxon>Thermodesulfobacteriota</taxon>
        <taxon>Syntrophobacteria</taxon>
        <taxon>Syntrophobacterales</taxon>
        <taxon>Syntrophobacteraceae</taxon>
        <taxon>Desulfacinum</taxon>
    </lineage>
</organism>
<dbReference type="STRING" id="1121391.SAMN02745206_03467"/>
<dbReference type="InterPro" id="IPR001173">
    <property type="entry name" value="Glyco_trans_2-like"/>
</dbReference>
<dbReference type="Pfam" id="PF00535">
    <property type="entry name" value="Glycos_transf_2"/>
    <property type="match status" value="1"/>
</dbReference>
<protein>
    <submittedName>
        <fullName evidence="2">Glycosyltransferase, GT2 family</fullName>
    </submittedName>
</protein>
<dbReference type="InterPro" id="IPR029044">
    <property type="entry name" value="Nucleotide-diphossugar_trans"/>
</dbReference>
<dbReference type="InterPro" id="IPR050834">
    <property type="entry name" value="Glycosyltransf_2"/>
</dbReference>
<dbReference type="PANTHER" id="PTHR43685">
    <property type="entry name" value="GLYCOSYLTRANSFERASE"/>
    <property type="match status" value="1"/>
</dbReference>
<evidence type="ECO:0000313" key="3">
    <source>
        <dbReference type="Proteomes" id="UP000184076"/>
    </source>
</evidence>
<dbReference type="CDD" id="cd00761">
    <property type="entry name" value="Glyco_tranf_GTA_type"/>
    <property type="match status" value="1"/>
</dbReference>
<sequence>MDLSVVICTYNRSYNLPRCLQGLAGQRDADDLHWEVVLVDNNSTDDTARVASRLADTLPLRMRYAFEGEQGLSAARNRGVREARGRYLLFIDDDIRVTPRWLRSAWDAFQASEADAVGGRIHLDPGVPLPEWIDGELRGFLGYQDYGESGFFLDGVKRYPFGGNMGVTREAFRRVGGFDTSYGRKGEGRKAGELFKGMETHFFRRLSGLGGKIFYEPALVVYHKVEPHQLRRSYFRRIHFNAGYQKGFLDGLPAGRKMAGVPLYLLPQTLRALGLWAEAALRCEPPQTLRREMILGHFLGQIAGSTARHRRDKRGRVV</sequence>
<reference evidence="3" key="1">
    <citation type="submission" date="2016-11" db="EMBL/GenBank/DDBJ databases">
        <authorList>
            <person name="Varghese N."/>
            <person name="Submissions S."/>
        </authorList>
    </citation>
    <scope>NUCLEOTIDE SEQUENCE [LARGE SCALE GENOMIC DNA]</scope>
    <source>
        <strain evidence="3">DSM 9756</strain>
    </source>
</reference>
<gene>
    <name evidence="2" type="ORF">SAMN02745206_03467</name>
</gene>
<evidence type="ECO:0000259" key="1">
    <source>
        <dbReference type="Pfam" id="PF00535"/>
    </source>
</evidence>
<dbReference type="GO" id="GO:0016740">
    <property type="term" value="F:transferase activity"/>
    <property type="evidence" value="ECO:0007669"/>
    <property type="project" value="UniProtKB-KW"/>
</dbReference>
<feature type="domain" description="Glycosyltransferase 2-like" evidence="1">
    <location>
        <begin position="4"/>
        <end position="175"/>
    </location>
</feature>
<dbReference type="SUPFAM" id="SSF53448">
    <property type="entry name" value="Nucleotide-diphospho-sugar transferases"/>
    <property type="match status" value="1"/>
</dbReference>
<evidence type="ECO:0000313" key="2">
    <source>
        <dbReference type="EMBL" id="SHG20907.1"/>
    </source>
</evidence>
<proteinExistence type="predicted"/>
<dbReference type="AlphaFoldDB" id="A0A1M5HYE2"/>